<dbReference type="OMA" id="ACMRQIA"/>
<evidence type="ECO:0000313" key="5">
    <source>
        <dbReference type="Proteomes" id="UP000280073"/>
    </source>
</evidence>
<evidence type="ECO:0000313" key="6">
    <source>
        <dbReference type="Proteomes" id="UP000439424"/>
    </source>
</evidence>
<dbReference type="PATRIC" id="fig|470.1314.peg.647"/>
<sequence length="210" mass="23684">MAKTPQTREELKKHLRENLAFLNVSNKSFDEGLHAEAKRLATTIRVLVHDTLKSKSLLEQLGVKNDLKFLNTSYEYSPTNLMPHTGLVMMRMTSNGTSYLAPLHDGPPDRYTQPGLEFSQWWDQLVIDDKSGGVFTRKNLILFMANQDGGAHVDPSLDSSYAALKRDNSVGWVYSDGISEHPITDIELHSVRQIAYELIETLKPLDINSL</sequence>
<reference evidence="1 4" key="1">
    <citation type="journal article" date="2015" name="J. Bacteriol.">
        <title>Resources for Genetic and Genomic Analysis of Emerging Pathogen Acinetobacter baumannii.</title>
        <authorList>
            <person name="Gallagher L.A."/>
            <person name="Ramage E."/>
            <person name="Weiss E.J."/>
            <person name="Radey M."/>
            <person name="Hayden H.S."/>
            <person name="Held K.G."/>
            <person name="Huse H.K."/>
            <person name="Zurawski D.V."/>
            <person name="Brittnacher M.J."/>
            <person name="Manoil C."/>
        </authorList>
    </citation>
    <scope>NUCLEOTIDE SEQUENCE [LARGE SCALE GENOMIC DNA]</scope>
    <source>
        <strain evidence="1 4">AB5075-UW</strain>
    </source>
</reference>
<accession>A0A0D8GPY2</accession>
<proteinExistence type="predicted"/>
<organism evidence="1 4">
    <name type="scientific">Acinetobacter baumannii</name>
    <dbReference type="NCBI Taxonomy" id="470"/>
    <lineage>
        <taxon>Bacteria</taxon>
        <taxon>Pseudomonadati</taxon>
        <taxon>Pseudomonadota</taxon>
        <taxon>Gammaproteobacteria</taxon>
        <taxon>Moraxellales</taxon>
        <taxon>Moraxellaceae</taxon>
        <taxon>Acinetobacter</taxon>
        <taxon>Acinetobacter calcoaceticus/baumannii complex</taxon>
    </lineage>
</organism>
<dbReference type="EMBL" id="RFDI01000434">
    <property type="protein sequence ID" value="RSR58121.1"/>
    <property type="molecule type" value="Genomic_DNA"/>
</dbReference>
<dbReference type="Proteomes" id="UP000439424">
    <property type="component" value="Unassembled WGS sequence"/>
</dbReference>
<dbReference type="AlphaFoldDB" id="A0A0D8GPY2"/>
<protein>
    <submittedName>
        <fullName evidence="1">Uncharacterized protein</fullName>
    </submittedName>
</protein>
<dbReference type="RefSeq" id="WP_001140766.1">
    <property type="nucleotide sequence ID" value="NZ_AP031576.1"/>
</dbReference>
<evidence type="ECO:0000313" key="4">
    <source>
        <dbReference type="Proteomes" id="UP000032746"/>
    </source>
</evidence>
<reference evidence="2 6" key="4">
    <citation type="submission" date="2019-11" db="EMBL/GenBank/DDBJ databases">
        <title>Multidrug-resistant Acinetobacter baumannii moving toward extensively drug-resistant over fifteen years in South of Brazil.</title>
        <authorList>
            <person name="Fedrigo N.H."/>
            <person name="Cerdeira L."/>
            <person name="Fuga B."/>
            <person name="Marini P.V.B."/>
            <person name="Shinohara D.R."/>
            <person name="Carrara-Marroni F.E."/>
            <person name="Lincopan N."/>
            <person name="Tognim M.C.B."/>
        </authorList>
    </citation>
    <scope>NUCLEOTIDE SEQUENCE [LARGE SCALE GENOMIC DNA]</scope>
    <source>
        <strain evidence="2 6">Ac576</strain>
    </source>
</reference>
<evidence type="ECO:0000313" key="1">
    <source>
        <dbReference type="EMBL" id="AKA32385.1"/>
    </source>
</evidence>
<evidence type="ECO:0000313" key="3">
    <source>
        <dbReference type="EMBL" id="RSR58121.1"/>
    </source>
</evidence>
<dbReference type="EMBL" id="WPIP01000142">
    <property type="protein sequence ID" value="MVM92952.1"/>
    <property type="molecule type" value="Genomic_DNA"/>
</dbReference>
<dbReference type="OrthoDB" id="1551235at2"/>
<gene>
    <name evidence="1" type="ORF">ABUW_2665</name>
    <name evidence="3" type="ORF">EA686_09660</name>
    <name evidence="2" type="ORF">GNY86_15585</name>
</gene>
<reference evidence="4" key="2">
    <citation type="submission" date="2015-03" db="EMBL/GenBank/DDBJ databases">
        <authorList>
            <person name="Gallagher L.A."/>
            <person name="Hayden H.S."/>
            <person name="Weiss E.J."/>
            <person name="Hager K.R."/>
            <person name="Ramage E."/>
            <person name="Radey M.R."/>
            <person name="Bydalek R."/>
            <person name="Manoil C."/>
            <person name="Miller S.I."/>
            <person name="Brittnacher M.J."/>
        </authorList>
    </citation>
    <scope>NUCLEOTIDE SEQUENCE [LARGE SCALE GENOMIC DNA]</scope>
    <source>
        <strain evidence="4">AB5075-UW</strain>
    </source>
</reference>
<dbReference type="Proteomes" id="UP000032746">
    <property type="component" value="Chromosome"/>
</dbReference>
<evidence type="ECO:0000313" key="2">
    <source>
        <dbReference type="EMBL" id="MVM92952.1"/>
    </source>
</evidence>
<name>A0A0D8GPY2_ACIBA</name>
<dbReference type="EMBL" id="CP008706">
    <property type="protein sequence ID" value="AKA32385.1"/>
    <property type="molecule type" value="Genomic_DNA"/>
</dbReference>
<reference evidence="3 5" key="3">
    <citation type="submission" date="2018-10" db="EMBL/GenBank/DDBJ databases">
        <title>GWAS and RNA-Seq identify cryptic mechanisms of antimicrobial resistance in Acinetobacter baumannii.</title>
        <authorList>
            <person name="Sahl J.W."/>
        </authorList>
    </citation>
    <scope>NUCLEOTIDE SEQUENCE [LARGE SCALE GENOMIC DNA]</scope>
    <source>
        <strain evidence="3 5">TG28175</strain>
    </source>
</reference>
<dbReference type="Proteomes" id="UP000280073">
    <property type="component" value="Unassembled WGS sequence"/>
</dbReference>